<organism evidence="3 4">
    <name type="scientific">Sanguibacter suaedae</name>
    <dbReference type="NCBI Taxonomy" id="2795737"/>
    <lineage>
        <taxon>Bacteria</taxon>
        <taxon>Bacillati</taxon>
        <taxon>Actinomycetota</taxon>
        <taxon>Actinomycetes</taxon>
        <taxon>Micrococcales</taxon>
        <taxon>Sanguibacteraceae</taxon>
        <taxon>Sanguibacter</taxon>
    </lineage>
</organism>
<dbReference type="InterPro" id="IPR032830">
    <property type="entry name" value="XPB/Ssl2_N"/>
</dbReference>
<feature type="region of interest" description="Disordered" evidence="1">
    <location>
        <begin position="685"/>
        <end position="737"/>
    </location>
</feature>
<keyword evidence="3" id="KW-0067">ATP-binding</keyword>
<feature type="compositionally biased region" description="Basic and acidic residues" evidence="1">
    <location>
        <begin position="828"/>
        <end position="838"/>
    </location>
</feature>
<feature type="region of interest" description="Disordered" evidence="1">
    <location>
        <begin position="809"/>
        <end position="838"/>
    </location>
</feature>
<feature type="domain" description="Helicase XPB/Ssl2 N-terminal" evidence="2">
    <location>
        <begin position="487"/>
        <end position="608"/>
    </location>
</feature>
<keyword evidence="3" id="KW-0347">Helicase</keyword>
<dbReference type="EMBL" id="JAEINH010000004">
    <property type="protein sequence ID" value="MBI9114554.1"/>
    <property type="molecule type" value="Genomic_DNA"/>
</dbReference>
<proteinExistence type="predicted"/>
<dbReference type="AlphaFoldDB" id="A0A934MD76"/>
<evidence type="ECO:0000259" key="2">
    <source>
        <dbReference type="Pfam" id="PF13625"/>
    </source>
</evidence>
<evidence type="ECO:0000313" key="3">
    <source>
        <dbReference type="EMBL" id="MBI9114554.1"/>
    </source>
</evidence>
<keyword evidence="4" id="KW-1185">Reference proteome</keyword>
<comment type="caution">
    <text evidence="3">The sequence shown here is derived from an EMBL/GenBank/DDBJ whole genome shotgun (WGS) entry which is preliminary data.</text>
</comment>
<sequence>MATFSDWVRARSDEQLVALLDHRPDLASPSPATLLSLAARATSRASLHRAASTLDAAHLVVLESVAVLGGAGTTVTADRLVEATAPDDPAPGHAADVLAVLADLESLALVWSPDGTALRVAPGVDEIQDAYPAGLGPPDRSPERPATAPQEDGPVDADDVEDVLGALDDAPPGARSILAALMWGPPVGRVPSTAGSPTAVPTRWLVRHGLVRHADAQHILLPRHVGLALRGGRTHRGLPRPPEPPAEQRARPTVDAEAVRSAQEVVRFVTEVLLDWQEVPPHALKAGGLGVRELRRLAQRLETDQTTTAFVVELAAMAGLVADDGDDPASYSPTLDADDWLEADVAQRWAALASAWLPSARAPWLVGSRDDKGVLRNALDPELHRSWAPRLRGEVLGVLRSAPLAPLSAHDVLAVLRWRTPRSVPPVETLAAILHEAHLLGLTGAGALAPTGDVLADVPAQTVPDAGAVTALGERLDALLPEAVDDLLLQGDLTGVVPGRPSPTLEALVAESADVESRGAALTVRFSPASVTRALDAGRTGEELLAELAAHSPTPVPQPLEYLVRDAARRHGQVRVGAAASYVRVEDPALLAGIVDDPRLHALGMFRVAPTVLVAAAPIGQVLAALRERGVAPAMEGPDGQIVHADRRTPRVRVTGRRARRLVHAARPVAAVPPEVRRERLAGLVADLRRSTPPDRPVPDPGAEDVGGTPDQGTAADRSTGPRAGRSGDHVGAHGAGTTEPVVALGMLREAAADGREVWLEMVGAHGVPQRRRVRPLRVDAGRLRAVDVARESELTVAVHRIVAVEHIAPEGPAAPPEVSGSVPPADPPHDPKEPPHA</sequence>
<dbReference type="RefSeq" id="WP_198733121.1">
    <property type="nucleotide sequence ID" value="NZ_JAEINH010000004.1"/>
</dbReference>
<keyword evidence="3" id="KW-0547">Nucleotide-binding</keyword>
<gene>
    <name evidence="3" type="ORF">JAV76_05955</name>
</gene>
<feature type="region of interest" description="Disordered" evidence="1">
    <location>
        <begin position="233"/>
        <end position="253"/>
    </location>
</feature>
<evidence type="ECO:0000256" key="1">
    <source>
        <dbReference type="SAM" id="MobiDB-lite"/>
    </source>
</evidence>
<dbReference type="GO" id="GO:0004386">
    <property type="term" value="F:helicase activity"/>
    <property type="evidence" value="ECO:0007669"/>
    <property type="project" value="UniProtKB-KW"/>
</dbReference>
<keyword evidence="3" id="KW-0378">Hydrolase</keyword>
<feature type="region of interest" description="Disordered" evidence="1">
    <location>
        <begin position="129"/>
        <end position="158"/>
    </location>
</feature>
<protein>
    <submittedName>
        <fullName evidence="3">Helicase-associated domain-containing protein</fullName>
    </submittedName>
</protein>
<dbReference type="Proteomes" id="UP000602087">
    <property type="component" value="Unassembled WGS sequence"/>
</dbReference>
<dbReference type="Pfam" id="PF13625">
    <property type="entry name" value="Helicase_C_3"/>
    <property type="match status" value="1"/>
</dbReference>
<evidence type="ECO:0000313" key="4">
    <source>
        <dbReference type="Proteomes" id="UP000602087"/>
    </source>
</evidence>
<name>A0A934MD76_9MICO</name>
<reference evidence="3" key="1">
    <citation type="submission" date="2020-12" db="EMBL/GenBank/DDBJ databases">
        <title>Sanguibacter suaedae sp. nov., isolated from Suaeda aralocaspica.</title>
        <authorList>
            <person name="Ma Q."/>
        </authorList>
    </citation>
    <scope>NUCLEOTIDE SEQUENCE</scope>
    <source>
        <strain evidence="3">YZGR15</strain>
    </source>
</reference>
<accession>A0A934MD76</accession>